<dbReference type="GO" id="GO:0015421">
    <property type="term" value="F:ABC-type oligopeptide transporter activity"/>
    <property type="evidence" value="ECO:0007669"/>
    <property type="project" value="TreeGrafter"/>
</dbReference>
<dbReference type="STRING" id="1611254.A0A2G5SBR2"/>
<organism evidence="2 3">
    <name type="scientific">Caenorhabditis nigoni</name>
    <dbReference type="NCBI Taxonomy" id="1611254"/>
    <lineage>
        <taxon>Eukaryota</taxon>
        <taxon>Metazoa</taxon>
        <taxon>Ecdysozoa</taxon>
        <taxon>Nematoda</taxon>
        <taxon>Chromadorea</taxon>
        <taxon>Rhabditida</taxon>
        <taxon>Rhabditina</taxon>
        <taxon>Rhabditomorpha</taxon>
        <taxon>Rhabditoidea</taxon>
        <taxon>Rhabditidae</taxon>
        <taxon>Peloderinae</taxon>
        <taxon>Caenorhabditis</taxon>
    </lineage>
</organism>
<dbReference type="PANTHER" id="PTHR43394">
    <property type="entry name" value="ATP-DEPENDENT PERMEASE MDL1, MITOCHONDRIAL"/>
    <property type="match status" value="1"/>
</dbReference>
<dbReference type="Gene3D" id="3.40.50.300">
    <property type="entry name" value="P-loop containing nucleotide triphosphate hydrolases"/>
    <property type="match status" value="1"/>
</dbReference>
<gene>
    <name evidence="2" type="ORF">B9Z55_028479</name>
</gene>
<name>A0A2G5SBR2_9PELO</name>
<reference evidence="3" key="1">
    <citation type="submission" date="2017-10" db="EMBL/GenBank/DDBJ databases">
        <title>Rapid genome shrinkage in a self-fertile nematode reveals novel sperm competition proteins.</title>
        <authorList>
            <person name="Yin D."/>
            <person name="Schwarz E.M."/>
            <person name="Thomas C.G."/>
            <person name="Felde R.L."/>
            <person name="Korf I.F."/>
            <person name="Cutter A.D."/>
            <person name="Schartner C.M."/>
            <person name="Ralston E.J."/>
            <person name="Meyer B.J."/>
            <person name="Haag E.S."/>
        </authorList>
    </citation>
    <scope>NUCLEOTIDE SEQUENCE [LARGE SCALE GENOMIC DNA]</scope>
    <source>
        <strain evidence="3">JU1422</strain>
    </source>
</reference>
<accession>A0A2G5SBR2</accession>
<dbReference type="AlphaFoldDB" id="A0A2G5SBR2"/>
<dbReference type="InterPro" id="IPR003439">
    <property type="entry name" value="ABC_transporter-like_ATP-bd"/>
</dbReference>
<evidence type="ECO:0000313" key="2">
    <source>
        <dbReference type="EMBL" id="PIC12339.1"/>
    </source>
</evidence>
<evidence type="ECO:0000259" key="1">
    <source>
        <dbReference type="Pfam" id="PF00005"/>
    </source>
</evidence>
<feature type="domain" description="ABC transporter" evidence="1">
    <location>
        <begin position="3"/>
        <end position="28"/>
    </location>
</feature>
<comment type="caution">
    <text evidence="2">The sequence shown here is derived from an EMBL/GenBank/DDBJ whole genome shotgun (WGS) entry which is preliminary data.</text>
</comment>
<dbReference type="Pfam" id="PF00005">
    <property type="entry name" value="ABC_tran"/>
    <property type="match status" value="1"/>
</dbReference>
<protein>
    <recommendedName>
        <fullName evidence="1">ABC transporter domain-containing protein</fullName>
    </recommendedName>
</protein>
<dbReference type="Proteomes" id="UP000230233">
    <property type="component" value="Unassembled WGS sequence"/>
</dbReference>
<proteinExistence type="predicted"/>
<dbReference type="InterPro" id="IPR027417">
    <property type="entry name" value="P-loop_NTPase"/>
</dbReference>
<evidence type="ECO:0000313" key="3">
    <source>
        <dbReference type="Proteomes" id="UP000230233"/>
    </source>
</evidence>
<dbReference type="PANTHER" id="PTHR43394:SF1">
    <property type="entry name" value="ATP-BINDING CASSETTE SUB-FAMILY B MEMBER 10, MITOCHONDRIAL"/>
    <property type="match status" value="1"/>
</dbReference>
<dbReference type="EMBL" id="PDUG01000024">
    <property type="protein sequence ID" value="PIC12339.1"/>
    <property type="molecule type" value="Genomic_DNA"/>
</dbReference>
<dbReference type="InterPro" id="IPR039421">
    <property type="entry name" value="Type_1_exporter"/>
</dbReference>
<dbReference type="SUPFAM" id="SSF52540">
    <property type="entry name" value="P-loop containing nucleoside triphosphate hydrolases"/>
    <property type="match status" value="1"/>
</dbReference>
<dbReference type="OrthoDB" id="6500128at2759"/>
<dbReference type="GO" id="GO:0016887">
    <property type="term" value="F:ATP hydrolysis activity"/>
    <property type="evidence" value="ECO:0007669"/>
    <property type="project" value="InterPro"/>
</dbReference>
<sequence>MWGGQKQKIAIARAFVRKRRALILDEATMALYVKWEALVQQALNRCAQDMTESVIAHRLSTVRNFDNIPVIEHGGASTLGTKEELMEDSEKCISNWSQNSRI</sequence>
<keyword evidence="3" id="KW-1185">Reference proteome</keyword>
<dbReference type="GO" id="GO:0005524">
    <property type="term" value="F:ATP binding"/>
    <property type="evidence" value="ECO:0007669"/>
    <property type="project" value="InterPro"/>
</dbReference>